<comment type="caution">
    <text evidence="2">The sequence shown here is derived from an EMBL/GenBank/DDBJ whole genome shotgun (WGS) entry which is preliminary data.</text>
</comment>
<sequence>MRIGNHIKAGFYATPILEVGTYLAELFKLEEAAGDLQHMWLDPCAGEGEILDYLSDFHKANGHEISKYGVELEEKRWRKADEVLDVTVRSSFEQMMISHKSYSLIYLNPPYNYEVKVGEEKAELMEFSFLRRSHLYLQEGGIMIYVVPADRFAEPQINEFLGKNYEEIGIMRFDDENGAYEQFKQCVFVGRKRVKEKNDNYINERFTQFCSRFHEADFVLTNVNTISQIAGNKIWSVPGVKKLPKFTFATRVEYKTAFEGIGESDGIATFKKRISKGNGFELGAAASDADRPKMPIAQGQLGLLLITGVADGLLGQEENLHVVRGSENVYYESHFEEFESCTKETIRQKRRAKFIVALPDGTINELV</sequence>
<organism evidence="2 3">
    <name type="scientific">Bacillus cereus</name>
    <dbReference type="NCBI Taxonomy" id="1396"/>
    <lineage>
        <taxon>Bacteria</taxon>
        <taxon>Bacillati</taxon>
        <taxon>Bacillota</taxon>
        <taxon>Bacilli</taxon>
        <taxon>Bacillales</taxon>
        <taxon>Bacillaceae</taxon>
        <taxon>Bacillus</taxon>
        <taxon>Bacillus cereus group</taxon>
    </lineage>
</organism>
<evidence type="ECO:0000313" key="2">
    <source>
        <dbReference type="EMBL" id="PGT99835.1"/>
    </source>
</evidence>
<evidence type="ECO:0000313" key="3">
    <source>
        <dbReference type="Proteomes" id="UP000225766"/>
    </source>
</evidence>
<dbReference type="EMBL" id="NUMG01000025">
    <property type="protein sequence ID" value="PGT99835.1"/>
    <property type="molecule type" value="Genomic_DNA"/>
</dbReference>
<dbReference type="AlphaFoldDB" id="A0A2C1L4P9"/>
<proteinExistence type="predicted"/>
<dbReference type="Proteomes" id="UP000225766">
    <property type="component" value="Unassembled WGS sequence"/>
</dbReference>
<dbReference type="PROSITE" id="PS00092">
    <property type="entry name" value="N6_MTASE"/>
    <property type="match status" value="1"/>
</dbReference>
<dbReference type="GO" id="GO:0003676">
    <property type="term" value="F:nucleic acid binding"/>
    <property type="evidence" value="ECO:0007669"/>
    <property type="project" value="InterPro"/>
</dbReference>
<evidence type="ECO:0000259" key="1">
    <source>
        <dbReference type="Pfam" id="PF19587"/>
    </source>
</evidence>
<dbReference type="Pfam" id="PF19587">
    <property type="entry name" value="DUF6094"/>
    <property type="match status" value="1"/>
</dbReference>
<reference evidence="2 3" key="1">
    <citation type="submission" date="2017-09" db="EMBL/GenBank/DDBJ databases">
        <title>Large-scale bioinformatics analysis of Bacillus genomes uncovers conserved roles of natural products in bacterial physiology.</title>
        <authorList>
            <consortium name="Agbiome Team Llc"/>
            <person name="Bleich R.M."/>
            <person name="Grubbs K.J."/>
            <person name="Santa Maria K.C."/>
            <person name="Allen S.E."/>
            <person name="Farag S."/>
            <person name="Shank E.A."/>
            <person name="Bowers A."/>
        </authorList>
    </citation>
    <scope>NUCLEOTIDE SEQUENCE [LARGE SCALE GENOMIC DNA]</scope>
    <source>
        <strain evidence="2 3">AFS040105</strain>
    </source>
</reference>
<protein>
    <submittedName>
        <fullName evidence="2">SAM-dependent methyltransferase</fullName>
    </submittedName>
</protein>
<keyword evidence="2" id="KW-0489">Methyltransferase</keyword>
<dbReference type="RefSeq" id="WP_098858996.1">
    <property type="nucleotide sequence ID" value="NZ_NUMG01000025.1"/>
</dbReference>
<dbReference type="GO" id="GO:0032259">
    <property type="term" value="P:methylation"/>
    <property type="evidence" value="ECO:0007669"/>
    <property type="project" value="UniProtKB-KW"/>
</dbReference>
<dbReference type="SUPFAM" id="SSF53335">
    <property type="entry name" value="S-adenosyl-L-methionine-dependent methyltransferases"/>
    <property type="match status" value="1"/>
</dbReference>
<keyword evidence="2" id="KW-0808">Transferase</keyword>
<dbReference type="PRINTS" id="PR00507">
    <property type="entry name" value="N12N6MTFRASE"/>
</dbReference>
<name>A0A2C1L4P9_BACCE</name>
<dbReference type="CDD" id="cd02440">
    <property type="entry name" value="AdoMet_MTases"/>
    <property type="match status" value="1"/>
</dbReference>
<accession>A0A2C1L4P9</accession>
<dbReference type="InterPro" id="IPR002052">
    <property type="entry name" value="DNA_methylase_N6_adenine_CS"/>
</dbReference>
<feature type="domain" description="DUF6094" evidence="1">
    <location>
        <begin position="2"/>
        <end position="207"/>
    </location>
</feature>
<dbReference type="InterPro" id="IPR046076">
    <property type="entry name" value="DUF6094"/>
</dbReference>
<dbReference type="GO" id="GO:0008168">
    <property type="term" value="F:methyltransferase activity"/>
    <property type="evidence" value="ECO:0007669"/>
    <property type="project" value="UniProtKB-KW"/>
</dbReference>
<dbReference type="InterPro" id="IPR029063">
    <property type="entry name" value="SAM-dependent_MTases_sf"/>
</dbReference>
<gene>
    <name evidence="2" type="ORF">COD19_18045</name>
</gene>
<dbReference type="Gene3D" id="3.40.50.150">
    <property type="entry name" value="Vaccinia Virus protein VP39"/>
    <property type="match status" value="1"/>
</dbReference>